<comment type="caution">
    <text evidence="4">The sequence shown here is derived from an EMBL/GenBank/DDBJ whole genome shotgun (WGS) entry which is preliminary data.</text>
</comment>
<dbReference type="PRINTS" id="PR00297">
    <property type="entry name" value="CHAPERONIN10"/>
</dbReference>
<dbReference type="SMART" id="SM00883">
    <property type="entry name" value="Cpn10"/>
    <property type="match status" value="1"/>
</dbReference>
<protein>
    <submittedName>
        <fullName evidence="4">Co-chaperone GroES</fullName>
    </submittedName>
</protein>
<dbReference type="GO" id="GO:0051082">
    <property type="term" value="F:unfolded protein binding"/>
    <property type="evidence" value="ECO:0007669"/>
    <property type="project" value="TreeGrafter"/>
</dbReference>
<organism evidence="4 5">
    <name type="scientific">Marine Group III euryarchaeote</name>
    <dbReference type="NCBI Taxonomy" id="2173149"/>
    <lineage>
        <taxon>Archaea</taxon>
        <taxon>Methanobacteriati</taxon>
        <taxon>Thermoplasmatota</taxon>
        <taxon>Thermoplasmata</taxon>
        <taxon>Candidatus Thermoprofundales</taxon>
    </lineage>
</organism>
<dbReference type="InterPro" id="IPR011032">
    <property type="entry name" value="GroES-like_sf"/>
</dbReference>
<dbReference type="Pfam" id="PF00166">
    <property type="entry name" value="Cpn10"/>
    <property type="match status" value="1"/>
</dbReference>
<dbReference type="CDD" id="cd00320">
    <property type="entry name" value="cpn10"/>
    <property type="match status" value="1"/>
</dbReference>
<dbReference type="Proteomes" id="UP000589132">
    <property type="component" value="Unassembled WGS sequence"/>
</dbReference>
<dbReference type="SUPFAM" id="SSF50129">
    <property type="entry name" value="GroES-like"/>
    <property type="match status" value="1"/>
</dbReference>
<dbReference type="AlphaFoldDB" id="A0A7J4D069"/>
<dbReference type="PANTHER" id="PTHR10772">
    <property type="entry name" value="10 KDA HEAT SHOCK PROTEIN"/>
    <property type="match status" value="1"/>
</dbReference>
<dbReference type="PANTHER" id="PTHR10772:SF63">
    <property type="entry name" value="20 KDA CHAPERONIN, CHLOROPLASTIC"/>
    <property type="match status" value="1"/>
</dbReference>
<dbReference type="InterPro" id="IPR037124">
    <property type="entry name" value="Chaperonin_GroES_sf"/>
</dbReference>
<keyword evidence="2 3" id="KW-0143">Chaperone</keyword>
<dbReference type="Gene3D" id="2.30.33.40">
    <property type="entry name" value="GroES chaperonin"/>
    <property type="match status" value="1"/>
</dbReference>
<dbReference type="GO" id="GO:0005524">
    <property type="term" value="F:ATP binding"/>
    <property type="evidence" value="ECO:0007669"/>
    <property type="project" value="InterPro"/>
</dbReference>
<proteinExistence type="inferred from homology"/>
<dbReference type="GO" id="GO:0044183">
    <property type="term" value="F:protein folding chaperone"/>
    <property type="evidence" value="ECO:0007669"/>
    <property type="project" value="InterPro"/>
</dbReference>
<dbReference type="FunFam" id="2.30.33.40:FF:000001">
    <property type="entry name" value="10 kDa chaperonin"/>
    <property type="match status" value="1"/>
</dbReference>
<dbReference type="EMBL" id="DTTC01000156">
    <property type="protein sequence ID" value="HIA98052.1"/>
    <property type="molecule type" value="Genomic_DNA"/>
</dbReference>
<comment type="similarity">
    <text evidence="1 3">Belongs to the GroES chaperonin family.</text>
</comment>
<sequence length="90" mass="9790">KKMSIGIEPLGEMVLIELEQAAEKTDSGFMLPEAAREKMNVGTVVAAGPESENVKAGDKVVYKKYAGTELTWGDTDYLLVKSEDLQAKVK</sequence>
<evidence type="ECO:0000313" key="4">
    <source>
        <dbReference type="EMBL" id="HIA98052.1"/>
    </source>
</evidence>
<feature type="non-terminal residue" evidence="4">
    <location>
        <position position="1"/>
    </location>
</feature>
<name>A0A7J4D069_9ARCH</name>
<gene>
    <name evidence="4" type="ORF">EYO15_02590</name>
</gene>
<evidence type="ECO:0000256" key="3">
    <source>
        <dbReference type="RuleBase" id="RU003479"/>
    </source>
</evidence>
<dbReference type="GO" id="GO:0051087">
    <property type="term" value="F:protein-folding chaperone binding"/>
    <property type="evidence" value="ECO:0007669"/>
    <property type="project" value="TreeGrafter"/>
</dbReference>
<accession>A0A7J4D069</accession>
<evidence type="ECO:0000256" key="2">
    <source>
        <dbReference type="ARBA" id="ARBA00023186"/>
    </source>
</evidence>
<dbReference type="InterPro" id="IPR020818">
    <property type="entry name" value="Chaperonin_GroES"/>
</dbReference>
<dbReference type="GO" id="GO:0046872">
    <property type="term" value="F:metal ion binding"/>
    <property type="evidence" value="ECO:0007669"/>
    <property type="project" value="TreeGrafter"/>
</dbReference>
<reference evidence="5" key="1">
    <citation type="journal article" date="2019" name="bioRxiv">
        <title>Genome diversification in globally distributed novel marine Proteobacteria is linked to environmental adaptation.</title>
        <authorList>
            <person name="Zhou Z."/>
            <person name="Tran P.Q."/>
            <person name="Kieft K."/>
            <person name="Anantharaman K."/>
        </authorList>
    </citation>
    <scope>NUCLEOTIDE SEQUENCE [LARGE SCALE GENOMIC DNA]</scope>
</reference>
<evidence type="ECO:0000313" key="5">
    <source>
        <dbReference type="Proteomes" id="UP000589132"/>
    </source>
</evidence>
<evidence type="ECO:0000256" key="1">
    <source>
        <dbReference type="ARBA" id="ARBA00006975"/>
    </source>
</evidence>